<evidence type="ECO:0000256" key="1">
    <source>
        <dbReference type="SAM" id="MobiDB-lite"/>
    </source>
</evidence>
<organism evidence="2 3">
    <name type="scientific">Aspergillus sclerotiicarbonarius (strain CBS 121057 / IBT 28362)</name>
    <dbReference type="NCBI Taxonomy" id="1448318"/>
    <lineage>
        <taxon>Eukaryota</taxon>
        <taxon>Fungi</taxon>
        <taxon>Dikarya</taxon>
        <taxon>Ascomycota</taxon>
        <taxon>Pezizomycotina</taxon>
        <taxon>Eurotiomycetes</taxon>
        <taxon>Eurotiomycetidae</taxon>
        <taxon>Eurotiales</taxon>
        <taxon>Aspergillaceae</taxon>
        <taxon>Aspergillus</taxon>
        <taxon>Aspergillus subgen. Circumdati</taxon>
    </lineage>
</organism>
<sequence length="73" mass="8202">MSGVTGFVTSRFHPRGQPAPSTKAKDYEAFWSQKSSPTIVRSTEGPRKCDHKLSTLNFLGEQQKPPKDPENRQ</sequence>
<gene>
    <name evidence="2" type="ORF">BO78DRAFT_193762</name>
</gene>
<dbReference type="Proteomes" id="UP000248423">
    <property type="component" value="Unassembled WGS sequence"/>
</dbReference>
<evidence type="ECO:0000313" key="3">
    <source>
        <dbReference type="Proteomes" id="UP000248423"/>
    </source>
</evidence>
<reference evidence="2 3" key="1">
    <citation type="submission" date="2018-02" db="EMBL/GenBank/DDBJ databases">
        <title>The genomes of Aspergillus section Nigri reveals drivers in fungal speciation.</title>
        <authorList>
            <consortium name="DOE Joint Genome Institute"/>
            <person name="Vesth T.C."/>
            <person name="Nybo J."/>
            <person name="Theobald S."/>
            <person name="Brandl J."/>
            <person name="Frisvad J.C."/>
            <person name="Nielsen K.F."/>
            <person name="Lyhne E.K."/>
            <person name="Kogle M.E."/>
            <person name="Kuo A."/>
            <person name="Riley R."/>
            <person name="Clum A."/>
            <person name="Nolan M."/>
            <person name="Lipzen A."/>
            <person name="Salamov A."/>
            <person name="Henrissat B."/>
            <person name="Wiebenga A."/>
            <person name="De vries R.P."/>
            <person name="Grigoriev I.V."/>
            <person name="Mortensen U.H."/>
            <person name="Andersen M.R."/>
            <person name="Baker S.E."/>
        </authorList>
    </citation>
    <scope>NUCLEOTIDE SEQUENCE [LARGE SCALE GENOMIC DNA]</scope>
    <source>
        <strain evidence="2 3">CBS 121057</strain>
    </source>
</reference>
<evidence type="ECO:0000313" key="2">
    <source>
        <dbReference type="EMBL" id="PYI03670.1"/>
    </source>
</evidence>
<feature type="region of interest" description="Disordered" evidence="1">
    <location>
        <begin position="1"/>
        <end position="29"/>
    </location>
</feature>
<accession>A0A319E2I6</accession>
<protein>
    <submittedName>
        <fullName evidence="2">Uncharacterized protein</fullName>
    </submittedName>
</protein>
<name>A0A319E2I6_ASPSB</name>
<proteinExistence type="predicted"/>
<dbReference type="EMBL" id="KZ826378">
    <property type="protein sequence ID" value="PYI03670.1"/>
    <property type="molecule type" value="Genomic_DNA"/>
</dbReference>
<dbReference type="AlphaFoldDB" id="A0A319E2I6"/>
<dbReference type="VEuPathDB" id="FungiDB:BO78DRAFT_193762"/>
<keyword evidence="3" id="KW-1185">Reference proteome</keyword>